<evidence type="ECO:0000259" key="2">
    <source>
        <dbReference type="SMART" id="SM00382"/>
    </source>
</evidence>
<dbReference type="KEGG" id="rtu:PR017_00685"/>
<dbReference type="Proteomes" id="UP000249499">
    <property type="component" value="Chromosome"/>
</dbReference>
<reference evidence="4" key="2">
    <citation type="journal article" date="2023" name="MicrobiologyOpen">
        <title>Genomics of the tumorigenes clade of the family Rhizobiaceae and description of Rhizobium rhododendri sp. nov.</title>
        <authorList>
            <person name="Kuzmanovic N."/>
            <person name="diCenzo G.C."/>
            <person name="Bunk B."/>
            <person name="Sproeer C."/>
            <person name="Fruehling A."/>
            <person name="Neumann-Schaal M."/>
            <person name="Overmann J."/>
            <person name="Smalla K."/>
        </authorList>
    </citation>
    <scope>NUCLEOTIDE SEQUENCE [LARGE SCALE GENOMIC DNA]</scope>
    <source>
        <strain evidence="4">1078</strain>
    </source>
</reference>
<dbReference type="CDD" id="cd00009">
    <property type="entry name" value="AAA"/>
    <property type="match status" value="1"/>
</dbReference>
<dbReference type="AlphaFoldDB" id="A0AAF1KA87"/>
<evidence type="ECO:0000256" key="1">
    <source>
        <dbReference type="SAM" id="MobiDB-lite"/>
    </source>
</evidence>
<feature type="domain" description="AAA+ ATPase" evidence="2">
    <location>
        <begin position="55"/>
        <end position="214"/>
    </location>
</feature>
<gene>
    <name evidence="3" type="ORF">PR017_00685</name>
</gene>
<dbReference type="InterPro" id="IPR011704">
    <property type="entry name" value="ATPase_dyneun-rel_AAA"/>
</dbReference>
<dbReference type="EMBL" id="CP117255">
    <property type="protein sequence ID" value="WFR95702.1"/>
    <property type="molecule type" value="Genomic_DNA"/>
</dbReference>
<dbReference type="RefSeq" id="WP_111216622.1">
    <property type="nucleotide sequence ID" value="NZ_CP117255.1"/>
</dbReference>
<dbReference type="PANTHER" id="PTHR37291:SF1">
    <property type="entry name" value="TYPE IV METHYL-DIRECTED RESTRICTION ENZYME ECOKMCRB SUBUNIT"/>
    <property type="match status" value="1"/>
</dbReference>
<protein>
    <submittedName>
        <fullName evidence="3">AAA family ATPase</fullName>
    </submittedName>
</protein>
<organism evidence="3 4">
    <name type="scientific">Rhizobium tumorigenes</name>
    <dbReference type="NCBI Taxonomy" id="2041385"/>
    <lineage>
        <taxon>Bacteria</taxon>
        <taxon>Pseudomonadati</taxon>
        <taxon>Pseudomonadota</taxon>
        <taxon>Alphaproteobacteria</taxon>
        <taxon>Hyphomicrobiales</taxon>
        <taxon>Rhizobiaceae</taxon>
        <taxon>Rhizobium/Agrobacterium group</taxon>
        <taxon>Rhizobium</taxon>
    </lineage>
</organism>
<dbReference type="InterPro" id="IPR027417">
    <property type="entry name" value="P-loop_NTPase"/>
</dbReference>
<reference evidence="3 4" key="1">
    <citation type="journal article" date="2018" name="Sci. Rep.">
        <title>Rhizobium tumorigenes sp. nov., a novel plant tumorigenic bacterium isolated from cane gall tumors on thornless blackberry.</title>
        <authorList>
            <person name="Kuzmanovi N."/>
            <person name="Smalla K."/>
            <person name="Gronow S."/>
            <person name="PuBawska J."/>
        </authorList>
    </citation>
    <scope>NUCLEOTIDE SEQUENCE [LARGE SCALE GENOMIC DNA]</scope>
    <source>
        <strain evidence="3 4">1078</strain>
    </source>
</reference>
<sequence length="326" mass="36070">MPSMTNTRVRPLSLEDLKLTLPVAGTEGKVIAPEFELLPDDNPVLVEVRAAIDLGFAGVILSGPPGTGKSWYAKRIAQTVASGPDEIRIVQFHTSYQYEDFMEGFVPRDGGGFELQKKVFPLLCVDASEQPNQKFVLVIDEISRCDVARVFGEALTYMELDKRGLEFTMSSGSALTVPSNLIIIATMNPWDKGVDEMDVALERRFAQIDMPPSVDALRKILLANAADPAFVERVAEFFISIQNLEDETVRLGHAYFNNCIDENSSRRVWSFRLLPFFKKACRLDPTMLASIQKSWLRVVPSSNDEVASPATGPSIDPIEEPSAAQV</sequence>
<dbReference type="GO" id="GO:0005524">
    <property type="term" value="F:ATP binding"/>
    <property type="evidence" value="ECO:0007669"/>
    <property type="project" value="InterPro"/>
</dbReference>
<proteinExistence type="predicted"/>
<keyword evidence="4" id="KW-1185">Reference proteome</keyword>
<evidence type="ECO:0000313" key="4">
    <source>
        <dbReference type="Proteomes" id="UP000249499"/>
    </source>
</evidence>
<accession>A0AAF1KA87</accession>
<dbReference type="SUPFAM" id="SSF52540">
    <property type="entry name" value="P-loop containing nucleoside triphosphate hydrolases"/>
    <property type="match status" value="1"/>
</dbReference>
<dbReference type="InterPro" id="IPR003593">
    <property type="entry name" value="AAA+_ATPase"/>
</dbReference>
<dbReference type="GO" id="GO:0016887">
    <property type="term" value="F:ATP hydrolysis activity"/>
    <property type="evidence" value="ECO:0007669"/>
    <property type="project" value="InterPro"/>
</dbReference>
<feature type="region of interest" description="Disordered" evidence="1">
    <location>
        <begin position="303"/>
        <end position="326"/>
    </location>
</feature>
<dbReference type="Pfam" id="PF07728">
    <property type="entry name" value="AAA_5"/>
    <property type="match status" value="1"/>
</dbReference>
<dbReference type="InterPro" id="IPR052934">
    <property type="entry name" value="Methyl-DNA_Rec/Restrict_Enz"/>
</dbReference>
<name>A0AAF1KA87_9HYPH</name>
<dbReference type="Gene3D" id="3.40.50.300">
    <property type="entry name" value="P-loop containing nucleotide triphosphate hydrolases"/>
    <property type="match status" value="1"/>
</dbReference>
<dbReference type="SMART" id="SM00382">
    <property type="entry name" value="AAA"/>
    <property type="match status" value="1"/>
</dbReference>
<dbReference type="PANTHER" id="PTHR37291">
    <property type="entry name" value="5-METHYLCYTOSINE-SPECIFIC RESTRICTION ENZYME B"/>
    <property type="match status" value="1"/>
</dbReference>
<evidence type="ECO:0000313" key="3">
    <source>
        <dbReference type="EMBL" id="WFR95702.1"/>
    </source>
</evidence>